<proteinExistence type="inferred from homology"/>
<keyword evidence="9 10" id="KW-0472">Membrane</keyword>
<protein>
    <submittedName>
        <fullName evidence="12">E1-E2 ATPase/haloacid dehalogenase-like hydrolase, putative</fullName>
    </submittedName>
</protein>
<dbReference type="GO" id="GO:0005507">
    <property type="term" value="F:copper ion binding"/>
    <property type="evidence" value="ECO:0007669"/>
    <property type="project" value="TreeGrafter"/>
</dbReference>
<dbReference type="PROSITE" id="PS01229">
    <property type="entry name" value="COF_2"/>
    <property type="match status" value="1"/>
</dbReference>
<dbReference type="InterPro" id="IPR027256">
    <property type="entry name" value="P-typ_ATPase_IB"/>
</dbReference>
<feature type="transmembrane region" description="Helical" evidence="10">
    <location>
        <begin position="55"/>
        <end position="73"/>
    </location>
</feature>
<dbReference type="Gene3D" id="2.70.150.10">
    <property type="entry name" value="Calcium-transporting ATPase, cytoplasmic transduction domain A"/>
    <property type="match status" value="1"/>
</dbReference>
<dbReference type="PRINTS" id="PR00119">
    <property type="entry name" value="CATATPASE"/>
</dbReference>
<dbReference type="PROSITE" id="PS00154">
    <property type="entry name" value="ATPASE_E1_E2"/>
    <property type="match status" value="1"/>
</dbReference>
<evidence type="ECO:0000256" key="4">
    <source>
        <dbReference type="ARBA" id="ARBA00022723"/>
    </source>
</evidence>
<dbReference type="SUPFAM" id="SSF81665">
    <property type="entry name" value="Calcium ATPase, transmembrane domain M"/>
    <property type="match status" value="1"/>
</dbReference>
<dbReference type="InterPro" id="IPR001757">
    <property type="entry name" value="P_typ_ATPase"/>
</dbReference>
<dbReference type="SFLD" id="SFLDF00027">
    <property type="entry name" value="p-type_atpase"/>
    <property type="match status" value="1"/>
</dbReference>
<dbReference type="Pfam" id="PF00122">
    <property type="entry name" value="E1-E2_ATPase"/>
    <property type="match status" value="1"/>
</dbReference>
<dbReference type="SUPFAM" id="SSF56784">
    <property type="entry name" value="HAD-like"/>
    <property type="match status" value="1"/>
</dbReference>
<dbReference type="FunFam" id="2.70.150.10:FF:000002">
    <property type="entry name" value="Copper-transporting ATPase 1, putative"/>
    <property type="match status" value="1"/>
</dbReference>
<feature type="transmembrane region" description="Helical" evidence="10">
    <location>
        <begin position="94"/>
        <end position="115"/>
    </location>
</feature>
<gene>
    <name evidence="12" type="ORF">ADEAN_000308200</name>
</gene>
<dbReference type="VEuPathDB" id="TriTrypDB:ADEAN_000308200"/>
<keyword evidence="13" id="KW-1185">Reference proteome</keyword>
<feature type="domain" description="P-type ATPase A" evidence="11">
    <location>
        <begin position="158"/>
        <end position="260"/>
    </location>
</feature>
<feature type="transmembrane region" description="Helical" evidence="10">
    <location>
        <begin position="23"/>
        <end position="43"/>
    </location>
</feature>
<dbReference type="Proteomes" id="UP000515908">
    <property type="component" value="Chromosome 05"/>
</dbReference>
<keyword evidence="12" id="KW-0378">Hydrolase</keyword>
<dbReference type="InterPro" id="IPR023298">
    <property type="entry name" value="ATPase_P-typ_TM_dom_sf"/>
</dbReference>
<dbReference type="PANTHER" id="PTHR43520:SF8">
    <property type="entry name" value="P-TYPE CU(+) TRANSPORTER"/>
    <property type="match status" value="1"/>
</dbReference>
<evidence type="ECO:0000256" key="7">
    <source>
        <dbReference type="ARBA" id="ARBA00022967"/>
    </source>
</evidence>
<dbReference type="InterPro" id="IPR036412">
    <property type="entry name" value="HAD-like_sf"/>
</dbReference>
<evidence type="ECO:0000256" key="6">
    <source>
        <dbReference type="ARBA" id="ARBA00022840"/>
    </source>
</evidence>
<dbReference type="InterPro" id="IPR018303">
    <property type="entry name" value="ATPase_P-typ_P_site"/>
</dbReference>
<dbReference type="GO" id="GO:0012505">
    <property type="term" value="C:endomembrane system"/>
    <property type="evidence" value="ECO:0007669"/>
    <property type="project" value="UniProtKB-SubCell"/>
</dbReference>
<dbReference type="GO" id="GO:0043682">
    <property type="term" value="F:P-type divalent copper transporter activity"/>
    <property type="evidence" value="ECO:0007669"/>
    <property type="project" value="TreeGrafter"/>
</dbReference>
<dbReference type="NCBIfam" id="TIGR01525">
    <property type="entry name" value="ATPase-IB_hvy"/>
    <property type="match status" value="1"/>
</dbReference>
<evidence type="ECO:0000256" key="1">
    <source>
        <dbReference type="ARBA" id="ARBA00004127"/>
    </source>
</evidence>
<dbReference type="GO" id="GO:0016020">
    <property type="term" value="C:membrane"/>
    <property type="evidence" value="ECO:0007669"/>
    <property type="project" value="UniProtKB-SubCell"/>
</dbReference>
<dbReference type="InterPro" id="IPR059000">
    <property type="entry name" value="ATPase_P-type_domA"/>
</dbReference>
<dbReference type="Pfam" id="PF00702">
    <property type="entry name" value="Hydrolase"/>
    <property type="match status" value="1"/>
</dbReference>
<keyword evidence="8 10" id="KW-1133">Transmembrane helix</keyword>
<evidence type="ECO:0000256" key="3">
    <source>
        <dbReference type="ARBA" id="ARBA00022692"/>
    </source>
</evidence>
<dbReference type="InterPro" id="IPR008250">
    <property type="entry name" value="ATPase_P-typ_transduc_dom_A_sf"/>
</dbReference>
<accession>A0A7G2C9T2</accession>
<dbReference type="SUPFAM" id="SSF81653">
    <property type="entry name" value="Calcium ATPase, transduction domain A"/>
    <property type="match status" value="1"/>
</dbReference>
<feature type="transmembrane region" description="Helical" evidence="10">
    <location>
        <begin position="662"/>
        <end position="685"/>
    </location>
</feature>
<feature type="transmembrane region" description="Helical" evidence="10">
    <location>
        <begin position="321"/>
        <end position="344"/>
    </location>
</feature>
<dbReference type="CDD" id="cd02094">
    <property type="entry name" value="P-type_ATPase_Cu-like"/>
    <property type="match status" value="1"/>
</dbReference>
<dbReference type="Gene3D" id="3.40.50.1000">
    <property type="entry name" value="HAD superfamily/HAD-like"/>
    <property type="match status" value="1"/>
</dbReference>
<dbReference type="SUPFAM" id="SSF81660">
    <property type="entry name" value="Metal cation-transporting ATPase, ATP-binding domain N"/>
    <property type="match status" value="1"/>
</dbReference>
<feature type="transmembrane region" description="Helical" evidence="10">
    <location>
        <begin position="277"/>
        <end position="301"/>
    </location>
</feature>
<reference evidence="12 13" key="1">
    <citation type="submission" date="2020-08" db="EMBL/GenBank/DDBJ databases">
        <authorList>
            <person name="Newling K."/>
            <person name="Davey J."/>
            <person name="Forrester S."/>
        </authorList>
    </citation>
    <scope>NUCLEOTIDE SEQUENCE [LARGE SCALE GENOMIC DNA]</scope>
    <source>
        <strain evidence="13">Crithidia deanei Carvalho (ATCC PRA-265)</strain>
    </source>
</reference>
<keyword evidence="6 10" id="KW-0067">ATP-binding</keyword>
<dbReference type="OrthoDB" id="432719at2759"/>
<comment type="subcellular location">
    <subcellularLocation>
        <location evidence="1">Endomembrane system</location>
        <topology evidence="1">Multi-pass membrane protein</topology>
    </subcellularLocation>
    <subcellularLocation>
        <location evidence="10">Membrane</location>
    </subcellularLocation>
</comment>
<dbReference type="AlphaFoldDB" id="A0A7G2C9T2"/>
<dbReference type="SFLD" id="SFLDG00002">
    <property type="entry name" value="C1.7:_P-type_atpase_like"/>
    <property type="match status" value="1"/>
</dbReference>
<dbReference type="GO" id="GO:0055070">
    <property type="term" value="P:copper ion homeostasis"/>
    <property type="evidence" value="ECO:0007669"/>
    <property type="project" value="TreeGrafter"/>
</dbReference>
<dbReference type="NCBIfam" id="TIGR01494">
    <property type="entry name" value="ATPase_P-type"/>
    <property type="match status" value="1"/>
</dbReference>
<dbReference type="Gene3D" id="3.40.1110.10">
    <property type="entry name" value="Calcium-transporting ATPase, cytoplasmic domain N"/>
    <property type="match status" value="1"/>
</dbReference>
<keyword evidence="5 10" id="KW-0547">Nucleotide-binding</keyword>
<organism evidence="12 13">
    <name type="scientific">Angomonas deanei</name>
    <dbReference type="NCBI Taxonomy" id="59799"/>
    <lineage>
        <taxon>Eukaryota</taxon>
        <taxon>Discoba</taxon>
        <taxon>Euglenozoa</taxon>
        <taxon>Kinetoplastea</taxon>
        <taxon>Metakinetoplastina</taxon>
        <taxon>Trypanosomatida</taxon>
        <taxon>Trypanosomatidae</taxon>
        <taxon>Strigomonadinae</taxon>
        <taxon>Angomonas</taxon>
    </lineage>
</organism>
<name>A0A7G2C9T2_9TRYP</name>
<comment type="similarity">
    <text evidence="2 10">Belongs to the cation transport ATPase (P-type) (TC 3.A.3) family. Type IB subfamily.</text>
</comment>
<evidence type="ECO:0000256" key="5">
    <source>
        <dbReference type="ARBA" id="ARBA00022741"/>
    </source>
</evidence>
<evidence type="ECO:0000313" key="13">
    <source>
        <dbReference type="Proteomes" id="UP000515908"/>
    </source>
</evidence>
<evidence type="ECO:0000313" key="12">
    <source>
        <dbReference type="EMBL" id="CAD2215627.1"/>
    </source>
</evidence>
<keyword evidence="7" id="KW-1278">Translocase</keyword>
<keyword evidence="3 10" id="KW-0812">Transmembrane</keyword>
<feature type="transmembrane region" description="Helical" evidence="10">
    <location>
        <begin position="691"/>
        <end position="714"/>
    </location>
</feature>
<evidence type="ECO:0000256" key="2">
    <source>
        <dbReference type="ARBA" id="ARBA00006024"/>
    </source>
</evidence>
<dbReference type="SFLD" id="SFLDS00003">
    <property type="entry name" value="Haloacid_Dehalogenase"/>
    <property type="match status" value="1"/>
</dbReference>
<evidence type="ECO:0000259" key="11">
    <source>
        <dbReference type="Pfam" id="PF00122"/>
    </source>
</evidence>
<dbReference type="InterPro" id="IPR023214">
    <property type="entry name" value="HAD_sf"/>
</dbReference>
<keyword evidence="4 10" id="KW-0479">Metal-binding</keyword>
<evidence type="ECO:0000256" key="9">
    <source>
        <dbReference type="ARBA" id="ARBA00023136"/>
    </source>
</evidence>
<feature type="transmembrane region" description="Helical" evidence="10">
    <location>
        <begin position="121"/>
        <end position="140"/>
    </location>
</feature>
<sequence length="722" mass="76874">MDMQEKTKNALQREEEIAKQKKLFIASAVLSIPLLAAMLIMAFTDIMMAYPKVGLGIDLIQFFCATPIVFHFGRQFFIGAYTSLRHRAFTMDTLVAIGTGCSYVYSVVILGLSIFTDLHMMSYFDTSGMLMTFMLLGRFLEANAKRQTSGALLQLMNLVPATAQLLSPEDGETILEVPVSRVKVGDKVRVLAGCRIPVDGHVAEGNSDIDEQAVTGESLPRFVGKGAAVVGGTLNLTATLTVEADKVGEDTMLAKVLRIVEEAQSTKPAVQRIADTVAMYFVPFVILSALVTLVVWLILGATNAYPSAWRRKGNHGMETPWAAFAFNFFISTVVAACPCALGLATPTAIMVGTGVGALHGVLVKSGATLETVCKSSCVVLDKTGTITDGKLQCVTHLTAGEQLPATTVCQIVAGVEGQSTHPVAKAVYEALLPYHQKEDSVAVDVATAVTHSGLGVEATVRVAAAGTALTNTTAWTSHTVLVGNLALLQRHEVQLPEALLSAVTELQRHGRTTVLAAVDGTGCFLAGLSDEPKPESAAVIRRLRKEGIRVLMVTGDHLGVATRVAAEVGIPPEDVHAEALPTTKAEIVKQLQQEERCRVMFVGDGINDSPALAQADVGVALGAGTEIAIEAADAVLVRNSLCDLLTLRALSRTTVRRIYGNFVWAFGYNILMIPIASGALYPVLLFQLPPVVAGAAMVVSSLCVLFSSISIRCFRPVRVEDL</sequence>
<dbReference type="PANTHER" id="PTHR43520">
    <property type="entry name" value="ATP7, ISOFORM B"/>
    <property type="match status" value="1"/>
</dbReference>
<dbReference type="InterPro" id="IPR023299">
    <property type="entry name" value="ATPase_P-typ_cyto_dom_N"/>
</dbReference>
<dbReference type="EMBL" id="LR877149">
    <property type="protein sequence ID" value="CAD2215627.1"/>
    <property type="molecule type" value="Genomic_DNA"/>
</dbReference>
<evidence type="ECO:0000256" key="10">
    <source>
        <dbReference type="RuleBase" id="RU362081"/>
    </source>
</evidence>
<evidence type="ECO:0000256" key="8">
    <source>
        <dbReference type="ARBA" id="ARBA00022989"/>
    </source>
</evidence>
<dbReference type="GO" id="GO:0016887">
    <property type="term" value="F:ATP hydrolysis activity"/>
    <property type="evidence" value="ECO:0007669"/>
    <property type="project" value="InterPro"/>
</dbReference>
<dbReference type="InterPro" id="IPR044492">
    <property type="entry name" value="P_typ_ATPase_HD_dom"/>
</dbReference>
<dbReference type="GO" id="GO:0005524">
    <property type="term" value="F:ATP binding"/>
    <property type="evidence" value="ECO:0007669"/>
    <property type="project" value="UniProtKB-UniRule"/>
</dbReference>